<evidence type="ECO:0000313" key="5">
    <source>
        <dbReference type="Proteomes" id="UP001138757"/>
    </source>
</evidence>
<evidence type="ECO:0000256" key="1">
    <source>
        <dbReference type="ARBA" id="ARBA00022679"/>
    </source>
</evidence>
<keyword evidence="5" id="KW-1185">Reference proteome</keyword>
<feature type="domain" description="N-acetyltransferase" evidence="3">
    <location>
        <begin position="12"/>
        <end position="159"/>
    </location>
</feature>
<protein>
    <submittedName>
        <fullName evidence="4">GNAT family N-acetyltransferase</fullName>
        <ecNumber evidence="4">2.3.1.-</ecNumber>
    </submittedName>
</protein>
<dbReference type="InterPro" id="IPR050832">
    <property type="entry name" value="Bact_Acetyltransf"/>
</dbReference>
<dbReference type="SUPFAM" id="SSF55729">
    <property type="entry name" value="Acyl-CoA N-acyltransferases (Nat)"/>
    <property type="match status" value="1"/>
</dbReference>
<dbReference type="PANTHER" id="PTHR43877">
    <property type="entry name" value="AMINOALKYLPHOSPHONATE N-ACETYLTRANSFERASE-RELATED-RELATED"/>
    <property type="match status" value="1"/>
</dbReference>
<dbReference type="GO" id="GO:0016747">
    <property type="term" value="F:acyltransferase activity, transferring groups other than amino-acyl groups"/>
    <property type="evidence" value="ECO:0007669"/>
    <property type="project" value="InterPro"/>
</dbReference>
<evidence type="ECO:0000256" key="2">
    <source>
        <dbReference type="ARBA" id="ARBA00023315"/>
    </source>
</evidence>
<dbReference type="InterPro" id="IPR000182">
    <property type="entry name" value="GNAT_dom"/>
</dbReference>
<dbReference type="EMBL" id="JAHGAW010000009">
    <property type="protein sequence ID" value="MBT2188065.1"/>
    <property type="molecule type" value="Genomic_DNA"/>
</dbReference>
<dbReference type="Pfam" id="PF00583">
    <property type="entry name" value="Acetyltransf_1"/>
    <property type="match status" value="1"/>
</dbReference>
<comment type="caution">
    <text evidence="4">The sequence shown here is derived from an EMBL/GenBank/DDBJ whole genome shotgun (WGS) entry which is preliminary data.</text>
</comment>
<evidence type="ECO:0000313" key="4">
    <source>
        <dbReference type="EMBL" id="MBT2188065.1"/>
    </source>
</evidence>
<accession>A0A9X1DD94</accession>
<dbReference type="CDD" id="cd04301">
    <property type="entry name" value="NAT_SF"/>
    <property type="match status" value="1"/>
</dbReference>
<keyword evidence="2 4" id="KW-0012">Acyltransferase</keyword>
<reference evidence="4" key="1">
    <citation type="submission" date="2021-05" db="EMBL/GenBank/DDBJ databases">
        <title>Genome of Sphingobium sp. strain.</title>
        <authorList>
            <person name="Fan R."/>
        </authorList>
    </citation>
    <scope>NUCLEOTIDE SEQUENCE</scope>
    <source>
        <strain evidence="4">H33</strain>
    </source>
</reference>
<gene>
    <name evidence="4" type="ORF">KK488_14010</name>
</gene>
<evidence type="ECO:0000259" key="3">
    <source>
        <dbReference type="PROSITE" id="PS51186"/>
    </source>
</evidence>
<organism evidence="4 5">
    <name type="scientific">Sphingobium nicotianae</name>
    <dbReference type="NCBI Taxonomy" id="2782607"/>
    <lineage>
        <taxon>Bacteria</taxon>
        <taxon>Pseudomonadati</taxon>
        <taxon>Pseudomonadota</taxon>
        <taxon>Alphaproteobacteria</taxon>
        <taxon>Sphingomonadales</taxon>
        <taxon>Sphingomonadaceae</taxon>
        <taxon>Sphingobium</taxon>
    </lineage>
</organism>
<dbReference type="EC" id="2.3.1.-" evidence="4"/>
<sequence length="159" mass="17487">MTLSEETIEAQGRVRPMARHDVPVVSGMIARLARHHGDEPLIDAARLQADLFGPVPWLHGLVVERFGYVVGYALLTPLYRAQLTQRGLDLHHLFVIESSRGIGLGKLLVDAALTFARAEGCSYLAVGTHADNHRAQDFYRTLGFEARAASGERFALALQ</sequence>
<dbReference type="InterPro" id="IPR016181">
    <property type="entry name" value="Acyl_CoA_acyltransferase"/>
</dbReference>
<proteinExistence type="predicted"/>
<dbReference type="PROSITE" id="PS51186">
    <property type="entry name" value="GNAT"/>
    <property type="match status" value="1"/>
</dbReference>
<dbReference type="RefSeq" id="WP_214624323.1">
    <property type="nucleotide sequence ID" value="NZ_JAHGAW010000009.1"/>
</dbReference>
<keyword evidence="1 4" id="KW-0808">Transferase</keyword>
<dbReference type="Gene3D" id="3.40.630.30">
    <property type="match status" value="1"/>
</dbReference>
<dbReference type="Proteomes" id="UP001138757">
    <property type="component" value="Unassembled WGS sequence"/>
</dbReference>
<dbReference type="AlphaFoldDB" id="A0A9X1DD94"/>
<name>A0A9X1DD94_9SPHN</name>